<sequence>MRITLRTNLALRALMYCAVNNGRTVRKMDVANACNASENHLAQVIRILSHNEFIDATRGRHGGMRLMRSAHLINIGAVFRLFEADMPFAECFGKDNTCPLVSVCWLRGAISDAVEAFYRSLDRVHLSDLVTGNNGLSEMLTLASPGIRTPACAATARLTLPVLGGDLANVDGPGQVPNSGIAQN</sequence>
<dbReference type="InterPro" id="IPR036388">
    <property type="entry name" value="WH-like_DNA-bd_sf"/>
</dbReference>
<evidence type="ECO:0000313" key="3">
    <source>
        <dbReference type="Proteomes" id="UP001238496"/>
    </source>
</evidence>
<dbReference type="Pfam" id="PF02082">
    <property type="entry name" value="Rrf2"/>
    <property type="match status" value="1"/>
</dbReference>
<evidence type="ECO:0000313" key="2">
    <source>
        <dbReference type="EMBL" id="MDQ0420462.1"/>
    </source>
</evidence>
<dbReference type="SUPFAM" id="SSF46785">
    <property type="entry name" value="Winged helix' DNA-binding domain"/>
    <property type="match status" value="1"/>
</dbReference>
<dbReference type="EMBL" id="JAUSUW010000003">
    <property type="protein sequence ID" value="MDQ0420462.1"/>
    <property type="molecule type" value="Genomic_DNA"/>
</dbReference>
<dbReference type="Proteomes" id="UP001238496">
    <property type="component" value="Unassembled WGS sequence"/>
</dbReference>
<dbReference type="InterPro" id="IPR000944">
    <property type="entry name" value="Tscrpt_reg_Rrf2"/>
</dbReference>
<dbReference type="RefSeq" id="WP_307371081.1">
    <property type="nucleotide sequence ID" value="NZ_JAUSUW010000003.1"/>
</dbReference>
<reference evidence="2 3" key="1">
    <citation type="submission" date="2023-07" db="EMBL/GenBank/DDBJ databases">
        <title>Genomic Encyclopedia of Type Strains, Phase IV (KMG-IV): sequencing the most valuable type-strain genomes for metagenomic binning, comparative biology and taxonomic classification.</title>
        <authorList>
            <person name="Goeker M."/>
        </authorList>
    </citation>
    <scope>NUCLEOTIDE SEQUENCE [LARGE SCALE GENOMIC DNA]</scope>
    <source>
        <strain evidence="2 3">DSM 1111</strain>
    </source>
</reference>
<comment type="caution">
    <text evidence="2">The sequence shown here is derived from an EMBL/GenBank/DDBJ whole genome shotgun (WGS) entry which is preliminary data.</text>
</comment>
<dbReference type="InterPro" id="IPR036390">
    <property type="entry name" value="WH_DNA-bd_sf"/>
</dbReference>
<dbReference type="PANTHER" id="PTHR33221:SF4">
    <property type="entry name" value="HTH-TYPE TRANSCRIPTIONAL REPRESSOR NSRR"/>
    <property type="match status" value="1"/>
</dbReference>
<proteinExistence type="predicted"/>
<keyword evidence="3" id="KW-1185">Reference proteome</keyword>
<name>A0ABU0G583_9HYPH</name>
<accession>A0ABU0G583</accession>
<keyword evidence="1" id="KW-0238">DNA-binding</keyword>
<gene>
    <name evidence="2" type="ORF">J2045_001481</name>
</gene>
<organism evidence="2 3">
    <name type="scientific">Peteryoungia aggregata LMG 23059</name>
    <dbReference type="NCBI Taxonomy" id="1368425"/>
    <lineage>
        <taxon>Bacteria</taxon>
        <taxon>Pseudomonadati</taxon>
        <taxon>Pseudomonadota</taxon>
        <taxon>Alphaproteobacteria</taxon>
        <taxon>Hyphomicrobiales</taxon>
        <taxon>Rhizobiaceae</taxon>
        <taxon>Peteryoungia</taxon>
    </lineage>
</organism>
<dbReference type="PANTHER" id="PTHR33221">
    <property type="entry name" value="WINGED HELIX-TURN-HELIX TRANSCRIPTIONAL REGULATOR, RRF2 FAMILY"/>
    <property type="match status" value="1"/>
</dbReference>
<dbReference type="Gene3D" id="1.10.10.10">
    <property type="entry name" value="Winged helix-like DNA-binding domain superfamily/Winged helix DNA-binding domain"/>
    <property type="match status" value="1"/>
</dbReference>
<protein>
    <submittedName>
        <fullName evidence="2">Rrf2 family nitric oxide-sensitive transcriptional repressor</fullName>
    </submittedName>
</protein>
<dbReference type="NCBIfam" id="TIGR00738">
    <property type="entry name" value="rrf2_super"/>
    <property type="match status" value="1"/>
</dbReference>
<evidence type="ECO:0000256" key="1">
    <source>
        <dbReference type="ARBA" id="ARBA00023125"/>
    </source>
</evidence>
<dbReference type="PROSITE" id="PS51197">
    <property type="entry name" value="HTH_RRF2_2"/>
    <property type="match status" value="1"/>
</dbReference>